<accession>A0A0P1B1D3</accession>
<dbReference type="OMA" id="HCQCKGC"/>
<dbReference type="AlphaFoldDB" id="A0A0P1B1D3"/>
<reference evidence="7" key="1">
    <citation type="submission" date="2014-09" db="EMBL/GenBank/DDBJ databases">
        <authorList>
            <person name="Sharma Rahul"/>
            <person name="Thines Marco"/>
        </authorList>
    </citation>
    <scope>NUCLEOTIDE SEQUENCE [LARGE SCALE GENOMIC DNA]</scope>
</reference>
<feature type="compositionally biased region" description="Polar residues" evidence="4">
    <location>
        <begin position="401"/>
        <end position="410"/>
    </location>
</feature>
<dbReference type="GeneID" id="36400755"/>
<sequence>MSLSGRQRGCNCKKSNCQKLYCECFAGGGRCIERCQCLGCKNQGHDYDETVQTIRITKKRKQTKSCPNFRVSEPETEMELRNHTSMTILASSIEPQATNNMASNISKPVFVSEADISNDNECQVSAPPERTKGCNCKKSSCLKLYCECLAAQRMCDHLCYCEECKNRADNLSERERAIATIIERNPLAFHPKVANGSQHRRGCNCRKSGCIKNYCECYQAGVTCTSRCACYQCRNTRETFESAKKMLEFAGVHIDTSDLRVTALPSQRKLAKRTIQKSAKNNNLFNRELTPTNASTQRPAALELLSRSAPVASTKSQNCVNSTIDDVHLRTPFKRSFDQTNHFCTADEGIVTPTYSKRKYIRQSLTKLPFMERVQDIVTSSFSSRSVKDTNAYDEEKSDNSEVSGIQRSFPQNEAVVNSLQEDKAIKTDQLSVTQNSEAHDNQHSPDFKEDREALSPTAANLFCEESYDEASAAESIELASASRYIETNPTTCENHDDHVDRDIKSQTESNGVQERAVLHEYYVWLRNMVQKNFYLKQ</sequence>
<dbReference type="InterPro" id="IPR033467">
    <property type="entry name" value="Tesmin/TSO1-like_CXC"/>
</dbReference>
<keyword evidence="3" id="KW-0539">Nucleus</keyword>
<feature type="domain" description="CRC" evidence="5">
    <location>
        <begin position="130"/>
        <end position="238"/>
    </location>
</feature>
<dbReference type="STRING" id="4781.A0A0P1B1D3"/>
<dbReference type="InterPro" id="IPR005172">
    <property type="entry name" value="CRC"/>
</dbReference>
<feature type="region of interest" description="Disordered" evidence="4">
    <location>
        <begin position="385"/>
        <end position="410"/>
    </location>
</feature>
<comment type="similarity">
    <text evidence="2">Belongs to the lin-54 family.</text>
</comment>
<organism evidence="6 7">
    <name type="scientific">Plasmopara halstedii</name>
    <name type="common">Downy mildew of sunflower</name>
    <dbReference type="NCBI Taxonomy" id="4781"/>
    <lineage>
        <taxon>Eukaryota</taxon>
        <taxon>Sar</taxon>
        <taxon>Stramenopiles</taxon>
        <taxon>Oomycota</taxon>
        <taxon>Peronosporomycetes</taxon>
        <taxon>Peronosporales</taxon>
        <taxon>Peronosporaceae</taxon>
        <taxon>Plasmopara</taxon>
    </lineage>
</organism>
<dbReference type="EMBL" id="CCYD01002887">
    <property type="protein sequence ID" value="CEG48231.1"/>
    <property type="molecule type" value="Genomic_DNA"/>
</dbReference>
<dbReference type="InterPro" id="IPR028307">
    <property type="entry name" value="Lin-54_fam"/>
</dbReference>
<evidence type="ECO:0000256" key="3">
    <source>
        <dbReference type="ARBA" id="ARBA00023242"/>
    </source>
</evidence>
<dbReference type="RefSeq" id="XP_024584600.1">
    <property type="nucleotide sequence ID" value="XM_024719286.1"/>
</dbReference>
<evidence type="ECO:0000313" key="7">
    <source>
        <dbReference type="Proteomes" id="UP000054928"/>
    </source>
</evidence>
<proteinExistence type="inferred from homology"/>
<dbReference type="GO" id="GO:0005634">
    <property type="term" value="C:nucleus"/>
    <property type="evidence" value="ECO:0007669"/>
    <property type="project" value="UniProtKB-SubCell"/>
</dbReference>
<dbReference type="PANTHER" id="PTHR12446">
    <property type="entry name" value="TESMIN/TSO1-RELATED"/>
    <property type="match status" value="1"/>
</dbReference>
<dbReference type="OrthoDB" id="6283463at2759"/>
<feature type="compositionally biased region" description="Basic and acidic residues" evidence="4">
    <location>
        <begin position="438"/>
        <end position="454"/>
    </location>
</feature>
<dbReference type="Proteomes" id="UP000054928">
    <property type="component" value="Unassembled WGS sequence"/>
</dbReference>
<dbReference type="Pfam" id="PF03638">
    <property type="entry name" value="TCR"/>
    <property type="match status" value="3"/>
</dbReference>
<feature type="domain" description="CRC" evidence="5">
    <location>
        <begin position="1"/>
        <end position="45"/>
    </location>
</feature>
<evidence type="ECO:0000256" key="1">
    <source>
        <dbReference type="ARBA" id="ARBA00004123"/>
    </source>
</evidence>
<comment type="subcellular location">
    <subcellularLocation>
        <location evidence="1">Nucleus</location>
    </subcellularLocation>
</comment>
<feature type="region of interest" description="Disordered" evidence="4">
    <location>
        <begin position="432"/>
        <end position="454"/>
    </location>
</feature>
<evidence type="ECO:0000313" key="6">
    <source>
        <dbReference type="EMBL" id="CEG48231.1"/>
    </source>
</evidence>
<dbReference type="PROSITE" id="PS51634">
    <property type="entry name" value="CRC"/>
    <property type="match status" value="2"/>
</dbReference>
<evidence type="ECO:0000259" key="5">
    <source>
        <dbReference type="PROSITE" id="PS51634"/>
    </source>
</evidence>
<dbReference type="PANTHER" id="PTHR12446:SF34">
    <property type="entry name" value="PROTEIN LIN-54 HOMOLOG"/>
    <property type="match status" value="1"/>
</dbReference>
<dbReference type="GO" id="GO:0006355">
    <property type="term" value="P:regulation of DNA-templated transcription"/>
    <property type="evidence" value="ECO:0007669"/>
    <property type="project" value="TreeGrafter"/>
</dbReference>
<keyword evidence="7" id="KW-1185">Reference proteome</keyword>
<protein>
    <submittedName>
        <fullName evidence="6">Metallothionein-like protein</fullName>
    </submittedName>
</protein>
<evidence type="ECO:0000256" key="4">
    <source>
        <dbReference type="SAM" id="MobiDB-lite"/>
    </source>
</evidence>
<dbReference type="SMART" id="SM01114">
    <property type="entry name" value="CXC"/>
    <property type="match status" value="3"/>
</dbReference>
<name>A0A0P1B1D3_PLAHL</name>
<evidence type="ECO:0000256" key="2">
    <source>
        <dbReference type="ARBA" id="ARBA00007267"/>
    </source>
</evidence>